<dbReference type="Proteomes" id="UP000019132">
    <property type="component" value="Unassembled WGS sequence"/>
</dbReference>
<feature type="region of interest" description="Disordered" evidence="1">
    <location>
        <begin position="1"/>
        <end position="39"/>
    </location>
</feature>
<reference evidence="2" key="3">
    <citation type="submission" date="2015-02" db="UniProtKB">
        <authorList>
            <consortium name="EnsemblProtists"/>
        </authorList>
    </citation>
    <scope>IDENTIFICATION</scope>
    <source>
        <strain evidence="2">DAOM BR144</strain>
    </source>
</reference>
<dbReference type="EnsemblProtists" id="PYU1_T015173">
    <property type="protein sequence ID" value="PYU1_T015173"/>
    <property type="gene ID" value="PYU1_G015142"/>
</dbReference>
<dbReference type="InParanoid" id="K3XD74"/>
<dbReference type="AlphaFoldDB" id="K3XD74"/>
<dbReference type="EMBL" id="ADOS01001325">
    <property type="status" value="NOT_ANNOTATED_CDS"/>
    <property type="molecule type" value="Genomic_DNA"/>
</dbReference>
<protein>
    <submittedName>
        <fullName evidence="2">Uncharacterized protein</fullName>
    </submittedName>
</protein>
<feature type="region of interest" description="Disordered" evidence="1">
    <location>
        <begin position="51"/>
        <end position="125"/>
    </location>
</feature>
<dbReference type="VEuPathDB" id="FungiDB:PYU1_G015142"/>
<proteinExistence type="predicted"/>
<name>K3XD74_GLOUD</name>
<organism evidence="2 3">
    <name type="scientific">Globisporangium ultimum (strain ATCC 200006 / CBS 805.95 / DAOM BR144)</name>
    <name type="common">Pythium ultimum</name>
    <dbReference type="NCBI Taxonomy" id="431595"/>
    <lineage>
        <taxon>Eukaryota</taxon>
        <taxon>Sar</taxon>
        <taxon>Stramenopiles</taxon>
        <taxon>Oomycota</taxon>
        <taxon>Peronosporomycetes</taxon>
        <taxon>Pythiales</taxon>
        <taxon>Pythiaceae</taxon>
        <taxon>Globisporangium</taxon>
    </lineage>
</organism>
<feature type="compositionally biased region" description="Basic and acidic residues" evidence="1">
    <location>
        <begin position="18"/>
        <end position="36"/>
    </location>
</feature>
<keyword evidence="3" id="KW-1185">Reference proteome</keyword>
<dbReference type="HOGENOM" id="CLU_1997142_0_0_1"/>
<reference evidence="3" key="1">
    <citation type="journal article" date="2010" name="Genome Biol.">
        <title>Genome sequence of the necrotrophic plant pathogen Pythium ultimum reveals original pathogenicity mechanisms and effector repertoire.</title>
        <authorList>
            <person name="Levesque C.A."/>
            <person name="Brouwer H."/>
            <person name="Cano L."/>
            <person name="Hamilton J.P."/>
            <person name="Holt C."/>
            <person name="Huitema E."/>
            <person name="Raffaele S."/>
            <person name="Robideau G.P."/>
            <person name="Thines M."/>
            <person name="Win J."/>
            <person name="Zerillo M.M."/>
            <person name="Beakes G.W."/>
            <person name="Boore J.L."/>
            <person name="Busam D."/>
            <person name="Dumas B."/>
            <person name="Ferriera S."/>
            <person name="Fuerstenberg S.I."/>
            <person name="Gachon C.M."/>
            <person name="Gaulin E."/>
            <person name="Govers F."/>
            <person name="Grenville-Briggs L."/>
            <person name="Horner N."/>
            <person name="Hostetler J."/>
            <person name="Jiang R.H."/>
            <person name="Johnson J."/>
            <person name="Krajaejun T."/>
            <person name="Lin H."/>
            <person name="Meijer H.J."/>
            <person name="Moore B."/>
            <person name="Morris P."/>
            <person name="Phuntmart V."/>
            <person name="Puiu D."/>
            <person name="Shetty J."/>
            <person name="Stajich J.E."/>
            <person name="Tripathy S."/>
            <person name="Wawra S."/>
            <person name="van West P."/>
            <person name="Whitty B.R."/>
            <person name="Coutinho P.M."/>
            <person name="Henrissat B."/>
            <person name="Martin F."/>
            <person name="Thomas P.D."/>
            <person name="Tyler B.M."/>
            <person name="De Vries R.P."/>
            <person name="Kamoun S."/>
            <person name="Yandell M."/>
            <person name="Tisserat N."/>
            <person name="Buell C.R."/>
        </authorList>
    </citation>
    <scope>NUCLEOTIDE SEQUENCE</scope>
    <source>
        <strain evidence="3">DAOM:BR144</strain>
    </source>
</reference>
<sequence>MTRQTGNALRRAHAHSKYQRDTRTYAKSTEAEEANRARSFARSLVRSFTPSLLRSFAPSRMRRQRETKDAGGRASERPAAAGNTQEGASAATSSSSSSKKSKKCAHRGDRTHDHKIKSLALYQLS</sequence>
<reference evidence="3" key="2">
    <citation type="submission" date="2010-04" db="EMBL/GenBank/DDBJ databases">
        <authorList>
            <person name="Buell R."/>
            <person name="Hamilton J."/>
            <person name="Hostetler J."/>
        </authorList>
    </citation>
    <scope>NUCLEOTIDE SEQUENCE [LARGE SCALE GENOMIC DNA]</scope>
    <source>
        <strain evidence="3">DAOM:BR144</strain>
    </source>
</reference>
<feature type="compositionally biased region" description="Low complexity" evidence="1">
    <location>
        <begin position="88"/>
        <end position="98"/>
    </location>
</feature>
<feature type="compositionally biased region" description="Basic and acidic residues" evidence="1">
    <location>
        <begin position="64"/>
        <end position="76"/>
    </location>
</feature>
<evidence type="ECO:0000313" key="2">
    <source>
        <dbReference type="EnsemblProtists" id="PYU1_T015173"/>
    </source>
</evidence>
<evidence type="ECO:0000256" key="1">
    <source>
        <dbReference type="SAM" id="MobiDB-lite"/>
    </source>
</evidence>
<dbReference type="AntiFam" id="ANF00012">
    <property type="entry name" value="tRNA translation"/>
</dbReference>
<evidence type="ECO:0000313" key="3">
    <source>
        <dbReference type="Proteomes" id="UP000019132"/>
    </source>
</evidence>
<accession>K3XD74</accession>